<evidence type="ECO:0000256" key="1">
    <source>
        <dbReference type="ARBA" id="ARBA00004123"/>
    </source>
</evidence>
<dbReference type="PANTHER" id="PTHR45793:SF15">
    <property type="entry name" value="DIVERGENT PAIRED-RELATED HOMEOBOX"/>
    <property type="match status" value="1"/>
</dbReference>
<dbReference type="Pfam" id="PF00046">
    <property type="entry name" value="Homeodomain"/>
    <property type="match status" value="1"/>
</dbReference>
<dbReference type="InterPro" id="IPR009057">
    <property type="entry name" value="Homeodomain-like_sf"/>
</dbReference>
<keyword evidence="3 5" id="KW-0371">Homeobox</keyword>
<dbReference type="PROSITE" id="PS50071">
    <property type="entry name" value="HOMEOBOX_2"/>
    <property type="match status" value="1"/>
</dbReference>
<accession>A0A811ZUB2</accession>
<feature type="domain" description="Homeobox" evidence="7">
    <location>
        <begin position="18"/>
        <end position="78"/>
    </location>
</feature>
<keyword evidence="2 5" id="KW-0238">DNA-binding</keyword>
<dbReference type="EMBL" id="CAJHUB010000775">
    <property type="protein sequence ID" value="CAD7692203.1"/>
    <property type="molecule type" value="Genomic_DNA"/>
</dbReference>
<feature type="DNA-binding region" description="Homeobox" evidence="5">
    <location>
        <begin position="20"/>
        <end position="79"/>
    </location>
</feature>
<dbReference type="GO" id="GO:0005634">
    <property type="term" value="C:nucleus"/>
    <property type="evidence" value="ECO:0007669"/>
    <property type="project" value="UniProtKB-SubCell"/>
</dbReference>
<dbReference type="InterPro" id="IPR017970">
    <property type="entry name" value="Homeobox_CS"/>
</dbReference>
<name>A0A811ZUB2_NYCPR</name>
<dbReference type="Proteomes" id="UP000645828">
    <property type="component" value="Unassembled WGS sequence"/>
</dbReference>
<proteinExistence type="predicted"/>
<evidence type="ECO:0000256" key="5">
    <source>
        <dbReference type="PROSITE-ProRule" id="PRU00108"/>
    </source>
</evidence>
<dbReference type="GO" id="GO:0000978">
    <property type="term" value="F:RNA polymerase II cis-regulatory region sequence-specific DNA binding"/>
    <property type="evidence" value="ECO:0007669"/>
    <property type="project" value="TreeGrafter"/>
</dbReference>
<comment type="subcellular location">
    <subcellularLocation>
        <location evidence="1 5 6">Nucleus</location>
    </subcellularLocation>
</comment>
<dbReference type="SUPFAM" id="SSF46689">
    <property type="entry name" value="Homeodomain-like"/>
    <property type="match status" value="1"/>
</dbReference>
<evidence type="ECO:0000313" key="9">
    <source>
        <dbReference type="Proteomes" id="UP000645828"/>
    </source>
</evidence>
<keyword evidence="4 5" id="KW-0539">Nucleus</keyword>
<evidence type="ECO:0000256" key="4">
    <source>
        <dbReference type="ARBA" id="ARBA00023242"/>
    </source>
</evidence>
<dbReference type="Gene3D" id="1.10.10.60">
    <property type="entry name" value="Homeodomain-like"/>
    <property type="match status" value="1"/>
</dbReference>
<organism evidence="8 9">
    <name type="scientific">Nyctereutes procyonoides</name>
    <name type="common">Raccoon dog</name>
    <name type="synonym">Canis procyonoides</name>
    <dbReference type="NCBI Taxonomy" id="34880"/>
    <lineage>
        <taxon>Eukaryota</taxon>
        <taxon>Metazoa</taxon>
        <taxon>Chordata</taxon>
        <taxon>Craniata</taxon>
        <taxon>Vertebrata</taxon>
        <taxon>Euteleostomi</taxon>
        <taxon>Mammalia</taxon>
        <taxon>Eutheria</taxon>
        <taxon>Laurasiatheria</taxon>
        <taxon>Carnivora</taxon>
        <taxon>Caniformia</taxon>
        <taxon>Canidae</taxon>
        <taxon>Nyctereutes</taxon>
    </lineage>
</organism>
<dbReference type="SMART" id="SM00389">
    <property type="entry name" value="HOX"/>
    <property type="match status" value="1"/>
</dbReference>
<evidence type="ECO:0000256" key="6">
    <source>
        <dbReference type="RuleBase" id="RU000682"/>
    </source>
</evidence>
<dbReference type="PROSITE" id="PS00027">
    <property type="entry name" value="HOMEOBOX_1"/>
    <property type="match status" value="1"/>
</dbReference>
<evidence type="ECO:0000259" key="7">
    <source>
        <dbReference type="PROSITE" id="PS50071"/>
    </source>
</evidence>
<dbReference type="PANTHER" id="PTHR45793">
    <property type="entry name" value="HOMEOBOX PROTEIN"/>
    <property type="match status" value="1"/>
</dbReference>
<comment type="caution">
    <text evidence="8">The sequence shown here is derived from an EMBL/GenBank/DDBJ whole genome shotgun (WGS) entry which is preliminary data.</text>
</comment>
<dbReference type="GO" id="GO:0000981">
    <property type="term" value="F:DNA-binding transcription factor activity, RNA polymerase II-specific"/>
    <property type="evidence" value="ECO:0007669"/>
    <property type="project" value="InterPro"/>
</dbReference>
<dbReference type="AlphaFoldDB" id="A0A811ZUB2"/>
<evidence type="ECO:0000256" key="2">
    <source>
        <dbReference type="ARBA" id="ARBA00023125"/>
    </source>
</evidence>
<keyword evidence="9" id="KW-1185">Reference proteome</keyword>
<protein>
    <submittedName>
        <fullName evidence="8">(raccoon dog) hypothetical protein</fullName>
    </submittedName>
</protein>
<sequence length="181" mass="20364">MVKLLICAFLSFPGKHQKHSQRKRTMFTEKQLADLECLFSKNPYPNPSLQREMASKLEIHPTVLQVWFKNHRAKLRKAKRQLSAMEVKTSYSKRNTDAPTGSPHGVCPTSLVYTDHPIPSFQLSICSNFKALADHSVGHNIVHFGCCQDPNIYSLCPIMESPILSTGFTTDSFGSSSPQRN</sequence>
<dbReference type="CDD" id="cd00086">
    <property type="entry name" value="homeodomain"/>
    <property type="match status" value="1"/>
</dbReference>
<evidence type="ECO:0000313" key="8">
    <source>
        <dbReference type="EMBL" id="CAD7692203.1"/>
    </source>
</evidence>
<reference evidence="8" key="1">
    <citation type="submission" date="2020-12" db="EMBL/GenBank/DDBJ databases">
        <authorList>
            <consortium name="Molecular Ecology Group"/>
        </authorList>
    </citation>
    <scope>NUCLEOTIDE SEQUENCE</scope>
    <source>
        <strain evidence="8">TBG_1078</strain>
    </source>
</reference>
<gene>
    <name evidence="8" type="ORF">NYPRO_LOCUS24997</name>
</gene>
<evidence type="ECO:0000256" key="3">
    <source>
        <dbReference type="ARBA" id="ARBA00023155"/>
    </source>
</evidence>
<dbReference type="InterPro" id="IPR001356">
    <property type="entry name" value="HD"/>
</dbReference>